<dbReference type="STRING" id="1036779.SAMN04515666_10736"/>
<keyword evidence="4 6" id="KW-1133">Transmembrane helix</keyword>
<proteinExistence type="predicted"/>
<name>A0A1H7VDB8_9HYPH</name>
<organism evidence="7 8">
    <name type="scientific">Bosea lupini</name>
    <dbReference type="NCBI Taxonomy" id="1036779"/>
    <lineage>
        <taxon>Bacteria</taxon>
        <taxon>Pseudomonadati</taxon>
        <taxon>Pseudomonadota</taxon>
        <taxon>Alphaproteobacteria</taxon>
        <taxon>Hyphomicrobiales</taxon>
        <taxon>Boseaceae</taxon>
        <taxon>Bosea</taxon>
    </lineage>
</organism>
<evidence type="ECO:0000256" key="6">
    <source>
        <dbReference type="SAM" id="Phobius"/>
    </source>
</evidence>
<evidence type="ECO:0000313" key="7">
    <source>
        <dbReference type="EMBL" id="SEM06905.1"/>
    </source>
</evidence>
<evidence type="ECO:0000256" key="3">
    <source>
        <dbReference type="ARBA" id="ARBA00022692"/>
    </source>
</evidence>
<keyword evidence="2" id="KW-1003">Cell membrane</keyword>
<keyword evidence="5 6" id="KW-0472">Membrane</keyword>
<dbReference type="AlphaFoldDB" id="A0A1H7VDB8"/>
<sequence>MALAEPRLAIATPRPREGLAEVIARQGTAFWIVAALLLVMPLIASPFWLVQILAYAMILGMIALSLMFLAGYGGIVSLIQMTVAAFAAYLVAIFGESAITQISLKWPWWTAVPVAILLATLFGTLGGALSVRTEGIYTIMITLAIGSAFYYLTLQNYTIFNGFSGFNGVMPPVFLGIDWGGTVPFYYLTLGFAALAYAVVVYVSRAPFGLALQGTRDNPRRMAALGFDVVAHRIAAYAFAAVIAAFAGVLLVWYQRQVSPGTGGVGPVVDMLIIAVVGGLSRPIGPFIGALVYVLLRTFALDLLDWVGLEGKRYQLLIGFGFLVIVLFSPDGLIGIWQRLRERYRKSREAQDAQMRTGGGAP</sequence>
<comment type="subcellular location">
    <subcellularLocation>
        <location evidence="1">Cell membrane</location>
        <topology evidence="1">Multi-pass membrane protein</topology>
    </subcellularLocation>
</comment>
<evidence type="ECO:0000313" key="8">
    <source>
        <dbReference type="Proteomes" id="UP000199664"/>
    </source>
</evidence>
<accession>A0A1H7VDB8</accession>
<evidence type="ECO:0000256" key="5">
    <source>
        <dbReference type="ARBA" id="ARBA00023136"/>
    </source>
</evidence>
<keyword evidence="8" id="KW-1185">Reference proteome</keyword>
<gene>
    <name evidence="7" type="ORF">SAMN04515666_10736</name>
</gene>
<reference evidence="8" key="1">
    <citation type="submission" date="2016-10" db="EMBL/GenBank/DDBJ databases">
        <authorList>
            <person name="Varghese N."/>
            <person name="Submissions S."/>
        </authorList>
    </citation>
    <scope>NUCLEOTIDE SEQUENCE [LARGE SCALE GENOMIC DNA]</scope>
    <source>
        <strain evidence="8">LMG 26383,CCUG 61248,R- 45681</strain>
    </source>
</reference>
<dbReference type="OrthoDB" id="9804361at2"/>
<evidence type="ECO:0000256" key="4">
    <source>
        <dbReference type="ARBA" id="ARBA00022989"/>
    </source>
</evidence>
<dbReference type="InterPro" id="IPR043428">
    <property type="entry name" value="LivM-like"/>
</dbReference>
<protein>
    <submittedName>
        <fullName evidence="7">Amino acid/amide ABC transporter membrane protein 2, HAAT family</fullName>
    </submittedName>
</protein>
<dbReference type="GO" id="GO:0015658">
    <property type="term" value="F:branched-chain amino acid transmembrane transporter activity"/>
    <property type="evidence" value="ECO:0007669"/>
    <property type="project" value="InterPro"/>
</dbReference>
<feature type="transmembrane region" description="Helical" evidence="6">
    <location>
        <begin position="106"/>
        <end position="129"/>
    </location>
</feature>
<dbReference type="CDD" id="cd06581">
    <property type="entry name" value="TM_PBP1_LivM_like"/>
    <property type="match status" value="1"/>
</dbReference>
<dbReference type="Pfam" id="PF02653">
    <property type="entry name" value="BPD_transp_2"/>
    <property type="match status" value="1"/>
</dbReference>
<dbReference type="RefSeq" id="WP_091838510.1">
    <property type="nucleotide sequence ID" value="NZ_FOAN01000007.1"/>
</dbReference>
<evidence type="ECO:0000256" key="2">
    <source>
        <dbReference type="ARBA" id="ARBA00022475"/>
    </source>
</evidence>
<feature type="transmembrane region" description="Helical" evidence="6">
    <location>
        <begin position="185"/>
        <end position="213"/>
    </location>
</feature>
<dbReference type="PANTHER" id="PTHR30482:SF17">
    <property type="entry name" value="ABC TRANSPORTER ATP-BINDING PROTEIN"/>
    <property type="match status" value="1"/>
</dbReference>
<keyword evidence="3 6" id="KW-0812">Transmembrane</keyword>
<feature type="transmembrane region" description="Helical" evidence="6">
    <location>
        <begin position="75"/>
        <end position="94"/>
    </location>
</feature>
<feature type="transmembrane region" description="Helical" evidence="6">
    <location>
        <begin position="22"/>
        <end position="40"/>
    </location>
</feature>
<feature type="transmembrane region" description="Helical" evidence="6">
    <location>
        <begin position="234"/>
        <end position="254"/>
    </location>
</feature>
<dbReference type="EMBL" id="FOAN01000007">
    <property type="protein sequence ID" value="SEM06905.1"/>
    <property type="molecule type" value="Genomic_DNA"/>
</dbReference>
<feature type="transmembrane region" description="Helical" evidence="6">
    <location>
        <begin position="135"/>
        <end position="152"/>
    </location>
</feature>
<dbReference type="PANTHER" id="PTHR30482">
    <property type="entry name" value="HIGH-AFFINITY BRANCHED-CHAIN AMINO ACID TRANSPORT SYSTEM PERMEASE"/>
    <property type="match status" value="1"/>
</dbReference>
<dbReference type="Proteomes" id="UP000199664">
    <property type="component" value="Unassembled WGS sequence"/>
</dbReference>
<evidence type="ECO:0000256" key="1">
    <source>
        <dbReference type="ARBA" id="ARBA00004651"/>
    </source>
</evidence>
<dbReference type="InterPro" id="IPR001851">
    <property type="entry name" value="ABC_transp_permease"/>
</dbReference>
<feature type="transmembrane region" description="Helical" evidence="6">
    <location>
        <begin position="314"/>
        <end position="337"/>
    </location>
</feature>
<dbReference type="GO" id="GO:0005886">
    <property type="term" value="C:plasma membrane"/>
    <property type="evidence" value="ECO:0007669"/>
    <property type="project" value="UniProtKB-SubCell"/>
</dbReference>
<feature type="transmembrane region" description="Helical" evidence="6">
    <location>
        <begin position="47"/>
        <end position="69"/>
    </location>
</feature>